<dbReference type="InterPro" id="IPR013785">
    <property type="entry name" value="Aldolase_TIM"/>
</dbReference>
<dbReference type="GO" id="GO:0005975">
    <property type="term" value="P:carbohydrate metabolic process"/>
    <property type="evidence" value="ECO:0007669"/>
    <property type="project" value="InterPro"/>
</dbReference>
<dbReference type="InterPro" id="IPR001585">
    <property type="entry name" value="TAL/FSA"/>
</dbReference>
<evidence type="ECO:0000313" key="4">
    <source>
        <dbReference type="Proteomes" id="UP000326979"/>
    </source>
</evidence>
<evidence type="ECO:0000256" key="1">
    <source>
        <dbReference type="ARBA" id="ARBA00023270"/>
    </source>
</evidence>
<dbReference type="AlphaFoldDB" id="A0A5N8W7M7"/>
<protein>
    <recommendedName>
        <fullName evidence="5">Transaldolase</fullName>
    </recommendedName>
</protein>
<comment type="caution">
    <text evidence="3">The sequence shown here is derived from an EMBL/GenBank/DDBJ whole genome shotgun (WGS) entry which is preliminary data.</text>
</comment>
<accession>A0A5N8W7M7</accession>
<name>A0A5N8W7M7_9ACTN</name>
<evidence type="ECO:0000313" key="3">
    <source>
        <dbReference type="EMBL" id="MPY43493.1"/>
    </source>
</evidence>
<dbReference type="Proteomes" id="UP000326979">
    <property type="component" value="Unassembled WGS sequence"/>
</dbReference>
<dbReference type="PANTHER" id="PTHR10683:SF31">
    <property type="entry name" value="TRANSALDOLASE"/>
    <property type="match status" value="1"/>
</dbReference>
<evidence type="ECO:0000256" key="2">
    <source>
        <dbReference type="SAM" id="MobiDB-lite"/>
    </source>
</evidence>
<gene>
    <name evidence="3" type="ORF">FNH04_27350</name>
</gene>
<dbReference type="PANTHER" id="PTHR10683">
    <property type="entry name" value="TRANSALDOLASE"/>
    <property type="match status" value="1"/>
</dbReference>
<keyword evidence="4" id="KW-1185">Reference proteome</keyword>
<dbReference type="OrthoDB" id="140919at2"/>
<dbReference type="Pfam" id="PF00923">
    <property type="entry name" value="TAL_FSA"/>
    <property type="match status" value="1"/>
</dbReference>
<dbReference type="SUPFAM" id="SSF51569">
    <property type="entry name" value="Aldolase"/>
    <property type="match status" value="1"/>
</dbReference>
<proteinExistence type="predicted"/>
<reference evidence="3 4" key="1">
    <citation type="submission" date="2019-07" db="EMBL/GenBank/DDBJ databases">
        <title>New species of Amycolatopsis and Streptomyces.</title>
        <authorList>
            <person name="Duangmal K."/>
            <person name="Teo W.F.A."/>
            <person name="Lipun K."/>
        </authorList>
    </citation>
    <scope>NUCLEOTIDE SEQUENCE [LARGE SCALE GENOMIC DNA]</scope>
    <source>
        <strain evidence="3 4">TISTR 2346</strain>
    </source>
</reference>
<dbReference type="EMBL" id="VJZE01000230">
    <property type="protein sequence ID" value="MPY43493.1"/>
    <property type="molecule type" value="Genomic_DNA"/>
</dbReference>
<feature type="region of interest" description="Disordered" evidence="2">
    <location>
        <begin position="154"/>
        <end position="181"/>
    </location>
</feature>
<dbReference type="Gene3D" id="3.20.20.70">
    <property type="entry name" value="Aldolase class I"/>
    <property type="match status" value="1"/>
</dbReference>
<organism evidence="3 4">
    <name type="scientific">Streptomyces phyllanthi</name>
    <dbReference type="NCBI Taxonomy" id="1803180"/>
    <lineage>
        <taxon>Bacteria</taxon>
        <taxon>Bacillati</taxon>
        <taxon>Actinomycetota</taxon>
        <taxon>Actinomycetes</taxon>
        <taxon>Kitasatosporales</taxon>
        <taxon>Streptomycetaceae</taxon>
        <taxon>Streptomyces</taxon>
    </lineage>
</organism>
<feature type="compositionally biased region" description="Pro residues" evidence="2">
    <location>
        <begin position="159"/>
        <end position="174"/>
    </location>
</feature>
<evidence type="ECO:0008006" key="5">
    <source>
        <dbReference type="Google" id="ProtNLM"/>
    </source>
</evidence>
<sequence length="181" mass="20047">MRNPGGSSRATPGALVCDVPMRGWMRGSRILTRAVAANRPWTRAKTHPVANARLAYQHYERVFSPPRWHALRQAGAHPQRPLWASTSVKDPAYPDTRYVTELVAPGVVNTMPEATLRAVADHGRVPTDSVRAHYDDAQQVLDRLRAADVDCDELFARPRPSPRTRPGPSRPPAPIRARSPA</sequence>
<keyword evidence="1" id="KW-0704">Schiff base</keyword>